<accession>A0A559MAC4</accession>
<feature type="compositionally biased region" description="Polar residues" evidence="1">
    <location>
        <begin position="1"/>
        <end position="20"/>
    </location>
</feature>
<evidence type="ECO:0000313" key="2">
    <source>
        <dbReference type="EMBL" id="TVY89906.1"/>
    </source>
</evidence>
<comment type="caution">
    <text evidence="2">The sequence shown here is derived from an EMBL/GenBank/DDBJ whole genome shotgun (WGS) entry which is preliminary data.</text>
</comment>
<gene>
    <name evidence="2" type="ORF">LAWI1_G002708</name>
</gene>
<name>A0A559MAC4_9HELO</name>
<dbReference type="EMBL" id="QGML01001054">
    <property type="protein sequence ID" value="TVY89906.1"/>
    <property type="molecule type" value="Genomic_DNA"/>
</dbReference>
<keyword evidence="3" id="KW-1185">Reference proteome</keyword>
<dbReference type="Proteomes" id="UP000315522">
    <property type="component" value="Unassembled WGS sequence"/>
</dbReference>
<dbReference type="AlphaFoldDB" id="A0A559MAC4"/>
<feature type="region of interest" description="Disordered" evidence="1">
    <location>
        <begin position="50"/>
        <end position="76"/>
    </location>
</feature>
<proteinExistence type="predicted"/>
<feature type="compositionally biased region" description="Polar residues" evidence="1">
    <location>
        <begin position="52"/>
        <end position="67"/>
    </location>
</feature>
<evidence type="ECO:0000256" key="1">
    <source>
        <dbReference type="SAM" id="MobiDB-lite"/>
    </source>
</evidence>
<sequence>MNVPYNNKQLLSANNQSGETVSADASPFVVAAMVAGIDTLPDLINPSKATLPASSLRPTTAEYQSTPSASAAAAAS</sequence>
<protein>
    <submittedName>
        <fullName evidence="2">Uncharacterized protein</fullName>
    </submittedName>
</protein>
<organism evidence="2 3">
    <name type="scientific">Lachnellula willkommii</name>
    <dbReference type="NCBI Taxonomy" id="215461"/>
    <lineage>
        <taxon>Eukaryota</taxon>
        <taxon>Fungi</taxon>
        <taxon>Dikarya</taxon>
        <taxon>Ascomycota</taxon>
        <taxon>Pezizomycotina</taxon>
        <taxon>Leotiomycetes</taxon>
        <taxon>Helotiales</taxon>
        <taxon>Lachnaceae</taxon>
        <taxon>Lachnellula</taxon>
    </lineage>
</organism>
<evidence type="ECO:0000313" key="3">
    <source>
        <dbReference type="Proteomes" id="UP000315522"/>
    </source>
</evidence>
<feature type="region of interest" description="Disordered" evidence="1">
    <location>
        <begin position="1"/>
        <end position="21"/>
    </location>
</feature>
<reference evidence="2 3" key="1">
    <citation type="submission" date="2018-05" db="EMBL/GenBank/DDBJ databases">
        <title>Genome sequencing and assembly of the regulated plant pathogen Lachnellula willkommii and related sister species for the development of diagnostic species identification markers.</title>
        <authorList>
            <person name="Giroux E."/>
            <person name="Bilodeau G."/>
        </authorList>
    </citation>
    <scope>NUCLEOTIDE SEQUENCE [LARGE SCALE GENOMIC DNA]</scope>
    <source>
        <strain evidence="2 3">CBS 172.35</strain>
    </source>
</reference>